<feature type="chain" id="PRO_5037955289" evidence="2">
    <location>
        <begin position="25"/>
        <end position="190"/>
    </location>
</feature>
<dbReference type="PANTHER" id="PTHR33592:SF19">
    <property type="match status" value="1"/>
</dbReference>
<evidence type="ECO:0000256" key="2">
    <source>
        <dbReference type="SAM" id="SignalP"/>
    </source>
</evidence>
<feature type="compositionally biased region" description="Polar residues" evidence="1">
    <location>
        <begin position="121"/>
        <end position="131"/>
    </location>
</feature>
<proteinExistence type="predicted"/>
<feature type="compositionally biased region" description="Polar residues" evidence="1">
    <location>
        <begin position="41"/>
        <end position="59"/>
    </location>
</feature>
<evidence type="ECO:0000313" key="3">
    <source>
        <dbReference type="EMBL" id="KAG6719029.1"/>
    </source>
</evidence>
<reference evidence="3" key="1">
    <citation type="submission" date="2021-01" db="EMBL/GenBank/DDBJ databases">
        <authorList>
            <person name="Lovell J.T."/>
            <person name="Bentley N."/>
            <person name="Bhattarai G."/>
            <person name="Jenkins J.W."/>
            <person name="Sreedasyam A."/>
            <person name="Alarcon Y."/>
            <person name="Bock C."/>
            <person name="Boston L."/>
            <person name="Carlson J."/>
            <person name="Cervantes K."/>
            <person name="Clermont K."/>
            <person name="Krom N."/>
            <person name="Kubenka K."/>
            <person name="Mamidi S."/>
            <person name="Mattison C."/>
            <person name="Monteros M."/>
            <person name="Pisani C."/>
            <person name="Plott C."/>
            <person name="Rajasekar S."/>
            <person name="Rhein H.S."/>
            <person name="Rohla C."/>
            <person name="Song M."/>
            <person name="Hilaire R.S."/>
            <person name="Shu S."/>
            <person name="Wells L."/>
            <person name="Wang X."/>
            <person name="Webber J."/>
            <person name="Heerema R.J."/>
            <person name="Klein P."/>
            <person name="Conner P."/>
            <person name="Grauke L."/>
            <person name="Grimwood J."/>
            <person name="Schmutz J."/>
            <person name="Randall J.J."/>
        </authorList>
    </citation>
    <scope>NUCLEOTIDE SEQUENCE</scope>
    <source>
        <tissue evidence="3">Leaf</tissue>
    </source>
</reference>
<dbReference type="AlphaFoldDB" id="A0A922FAD5"/>
<protein>
    <submittedName>
        <fullName evidence="3">Uncharacterized protein</fullName>
    </submittedName>
</protein>
<evidence type="ECO:0000313" key="4">
    <source>
        <dbReference type="Proteomes" id="UP000811246"/>
    </source>
</evidence>
<dbReference type="EMBL" id="CM031828">
    <property type="protein sequence ID" value="KAG6719029.1"/>
    <property type="molecule type" value="Genomic_DNA"/>
</dbReference>
<name>A0A922FAD5_CARIL</name>
<feature type="region of interest" description="Disordered" evidence="1">
    <location>
        <begin position="38"/>
        <end position="60"/>
    </location>
</feature>
<comment type="caution">
    <text evidence="3">The sequence shown here is derived from an EMBL/GenBank/DDBJ whole genome shotgun (WGS) entry which is preliminary data.</text>
</comment>
<gene>
    <name evidence="3" type="ORF">I3842_04G182800</name>
</gene>
<feature type="signal peptide" evidence="2">
    <location>
        <begin position="1"/>
        <end position="24"/>
    </location>
</feature>
<sequence>MRVLKMLLAVTIVLSLMSMHANQACRILGEGQTLMHKSLSLGPSQKGSVPDPSASNPCTHNPRPASIINQRTFFGNFMAHFSFGSLQKGLHHVPPYVPNPASQIPCSASTISQRVFAGNSMAHSRSGSLQKGQLVPPSGPNPDTYDIPRSASRINQRTLTGHESMNHLLLNSLEKGTPVIPSTPDPTKPP</sequence>
<feature type="region of interest" description="Disordered" evidence="1">
    <location>
        <begin position="121"/>
        <end position="149"/>
    </location>
</feature>
<evidence type="ECO:0000256" key="1">
    <source>
        <dbReference type="SAM" id="MobiDB-lite"/>
    </source>
</evidence>
<organism evidence="3 4">
    <name type="scientific">Carya illinoinensis</name>
    <name type="common">Pecan</name>
    <dbReference type="NCBI Taxonomy" id="32201"/>
    <lineage>
        <taxon>Eukaryota</taxon>
        <taxon>Viridiplantae</taxon>
        <taxon>Streptophyta</taxon>
        <taxon>Embryophyta</taxon>
        <taxon>Tracheophyta</taxon>
        <taxon>Spermatophyta</taxon>
        <taxon>Magnoliopsida</taxon>
        <taxon>eudicotyledons</taxon>
        <taxon>Gunneridae</taxon>
        <taxon>Pentapetalae</taxon>
        <taxon>rosids</taxon>
        <taxon>fabids</taxon>
        <taxon>Fagales</taxon>
        <taxon>Juglandaceae</taxon>
        <taxon>Carya</taxon>
    </lineage>
</organism>
<keyword evidence="2" id="KW-0732">Signal</keyword>
<dbReference type="PANTHER" id="PTHR33592">
    <property type="entry name" value="TRANSMEMBRANE PROTEIN"/>
    <property type="match status" value="1"/>
</dbReference>
<dbReference type="Proteomes" id="UP000811246">
    <property type="component" value="Chromosome 4"/>
</dbReference>
<accession>A0A922FAD5</accession>